<evidence type="ECO:0000256" key="8">
    <source>
        <dbReference type="ARBA" id="ARBA00022801"/>
    </source>
</evidence>
<dbReference type="Pfam" id="PF06315">
    <property type="entry name" value="AceK_kinase"/>
    <property type="match status" value="1"/>
</dbReference>
<feature type="binding site" evidence="11">
    <location>
        <position position="346"/>
    </location>
    <ligand>
        <name>ATP</name>
        <dbReference type="ChEBI" id="CHEBI:30616"/>
    </ligand>
</feature>
<dbReference type="Pfam" id="PF20423">
    <property type="entry name" value="AceK_regulatory"/>
    <property type="match status" value="1"/>
</dbReference>
<dbReference type="GO" id="GO:0006099">
    <property type="term" value="P:tricarboxylic acid cycle"/>
    <property type="evidence" value="ECO:0007669"/>
    <property type="project" value="UniProtKB-UniRule"/>
</dbReference>
<comment type="catalytic activity">
    <reaction evidence="11">
        <text>L-seryl-[isocitrate dehydrogenase] + ATP = O-phospho-L-seryl-[isocitrate dehydrogenase] + ADP + H(+)</text>
        <dbReference type="Rhea" id="RHEA:43540"/>
        <dbReference type="Rhea" id="RHEA-COMP:10605"/>
        <dbReference type="Rhea" id="RHEA-COMP:10606"/>
        <dbReference type="ChEBI" id="CHEBI:15378"/>
        <dbReference type="ChEBI" id="CHEBI:29999"/>
        <dbReference type="ChEBI" id="CHEBI:30616"/>
        <dbReference type="ChEBI" id="CHEBI:83421"/>
        <dbReference type="ChEBI" id="CHEBI:456216"/>
        <dbReference type="EC" id="2.7.11.5"/>
    </reaction>
</comment>
<dbReference type="OrthoDB" id="5287793at2"/>
<dbReference type="HAMAP" id="MF_00747">
    <property type="entry name" value="AceK"/>
    <property type="match status" value="1"/>
</dbReference>
<dbReference type="NCBIfam" id="NF002804">
    <property type="entry name" value="PRK02946.1"/>
    <property type="match status" value="1"/>
</dbReference>
<keyword evidence="15" id="KW-1185">Reference proteome</keyword>
<dbReference type="KEGG" id="xbc:ELE36_19095"/>
<evidence type="ECO:0000256" key="6">
    <source>
        <dbReference type="ARBA" id="ARBA00022741"/>
    </source>
</evidence>
<dbReference type="InterPro" id="IPR046854">
    <property type="entry name" value="AceK_regulatory"/>
</dbReference>
<name>A0A411HPA9_9GAMM</name>
<keyword evidence="6 11" id="KW-0547">Nucleotide-binding</keyword>
<keyword evidence="7 11" id="KW-0418">Kinase</keyword>
<keyword evidence="10 11" id="KW-0904">Protein phosphatase</keyword>
<dbReference type="GO" id="GO:0016208">
    <property type="term" value="F:AMP binding"/>
    <property type="evidence" value="ECO:0007669"/>
    <property type="project" value="TreeGrafter"/>
</dbReference>
<evidence type="ECO:0000313" key="14">
    <source>
        <dbReference type="EMBL" id="QBB72306.1"/>
    </source>
</evidence>
<dbReference type="GO" id="GO:0005737">
    <property type="term" value="C:cytoplasm"/>
    <property type="evidence" value="ECO:0007669"/>
    <property type="project" value="UniProtKB-SubCell"/>
</dbReference>
<dbReference type="InterPro" id="IPR010452">
    <property type="entry name" value="Isocitrate_DH_AceK"/>
</dbReference>
<evidence type="ECO:0000256" key="1">
    <source>
        <dbReference type="ARBA" id="ARBA00022435"/>
    </source>
</evidence>
<evidence type="ECO:0000256" key="11">
    <source>
        <dbReference type="HAMAP-Rule" id="MF_00747"/>
    </source>
</evidence>
<comment type="similarity">
    <text evidence="11">Belongs to the AceK family.</text>
</comment>
<keyword evidence="2 11" id="KW-0963">Cytoplasm</keyword>
<sequence length="583" mass="67525">MNAADSIDPPNDESLARDCALEIRRRFADYHTRFRAITQRAKRRFEQREWAAARLDSVERIELYDLCAGETTAWLETTLGTRVTERDLWALIFRNYSELIAALLDQEMNKTFFNTLTRRFFKTRGVDAAIEFVALDIEPTDAITHPVARHNYIATQDLVALFRRALEDYPFAAAFADAEACAQRVALAVTQRIGHWGVEPVRALELLETVFYRERRAYLVGRIFGDERFAPFVMALVHDEQGIRVDAVLTERDHVAVLFGVTRAYFQADLATVGDAVVFLRTLLPRKPIDELYTVLGRAKQGKTERYRHFFHYLDTHADECFVHADGERGMVMAVFTLPSYPLVFKLIRDRFAYPKEMLRQDVMDKYQLVFKHDRVGRLVDAQEFRHLRFQRAQFAPAVLDELLTSCRDSVIEDGDEIILIHMYVERRLRPLNLFVREAPMHLVRTAVLDYGQAIKDLAASNIFPGDLLLKNFGVTRHGRAIFYDYDELCLLSECRFRAMPQARDESDETVAAGDWVYVGQNDVFPEQFLRFLGLSEPLREALMETHGEIFDVRWWLAQQERIKQGVYADLPPYVDASRVARN</sequence>
<dbReference type="GO" id="GO:0004721">
    <property type="term" value="F:phosphoprotein phosphatase activity"/>
    <property type="evidence" value="ECO:0007669"/>
    <property type="project" value="UniProtKB-KW"/>
</dbReference>
<feature type="binding site" evidence="11">
    <location>
        <begin position="325"/>
        <end position="331"/>
    </location>
    <ligand>
        <name>ATP</name>
        <dbReference type="ChEBI" id="CHEBI:30616"/>
    </ligand>
</feature>
<dbReference type="RefSeq" id="WP_129836149.1">
    <property type="nucleotide sequence ID" value="NZ_CP035704.1"/>
</dbReference>
<protein>
    <recommendedName>
        <fullName evidence="11">Isocitrate dehydrogenase kinase/phosphatase</fullName>
        <shortName evidence="11">IDH kinase/phosphatase</shortName>
        <shortName evidence="11">IDHK/P</shortName>
        <ecNumber evidence="11">2.7.11.5</ecNumber>
        <ecNumber evidence="11">3.1.3.-</ecNumber>
    </recommendedName>
</protein>
<dbReference type="AlphaFoldDB" id="A0A411HPA9"/>
<evidence type="ECO:0000256" key="4">
    <source>
        <dbReference type="ARBA" id="ARBA00022532"/>
    </source>
</evidence>
<evidence type="ECO:0000259" key="13">
    <source>
        <dbReference type="Pfam" id="PF20423"/>
    </source>
</evidence>
<keyword evidence="9 11" id="KW-0067">ATP-binding</keyword>
<gene>
    <name evidence="11" type="primary">aceK</name>
    <name evidence="14" type="ORF">ELE36_19095</name>
</gene>
<proteinExistence type="inferred from homology"/>
<keyword evidence="8 11" id="KW-0378">Hydrolase</keyword>
<evidence type="ECO:0000256" key="10">
    <source>
        <dbReference type="ARBA" id="ARBA00022912"/>
    </source>
</evidence>
<feature type="active site" evidence="11">
    <location>
        <position position="381"/>
    </location>
</feature>
<evidence type="ECO:0000256" key="2">
    <source>
        <dbReference type="ARBA" id="ARBA00022490"/>
    </source>
</evidence>
<evidence type="ECO:0000313" key="15">
    <source>
        <dbReference type="Proteomes" id="UP000291562"/>
    </source>
</evidence>
<evidence type="ECO:0000256" key="5">
    <source>
        <dbReference type="ARBA" id="ARBA00022679"/>
    </source>
</evidence>
<evidence type="ECO:0000256" key="3">
    <source>
        <dbReference type="ARBA" id="ARBA00022527"/>
    </source>
</evidence>
<dbReference type="PIRSF" id="PIRSF000719">
    <property type="entry name" value="AceK"/>
    <property type="match status" value="1"/>
</dbReference>
<keyword evidence="1 11" id="KW-0329">Glyoxylate bypass</keyword>
<dbReference type="PANTHER" id="PTHR39559">
    <property type="match status" value="1"/>
</dbReference>
<dbReference type="GO" id="GO:0004674">
    <property type="term" value="F:protein serine/threonine kinase activity"/>
    <property type="evidence" value="ECO:0007669"/>
    <property type="project" value="UniProtKB-KW"/>
</dbReference>
<keyword evidence="4 11" id="KW-0816">Tricarboxylic acid cycle</keyword>
<evidence type="ECO:0000256" key="9">
    <source>
        <dbReference type="ARBA" id="ARBA00022840"/>
    </source>
</evidence>
<evidence type="ECO:0000256" key="7">
    <source>
        <dbReference type="ARBA" id="ARBA00022777"/>
    </source>
</evidence>
<dbReference type="GO" id="GO:0005524">
    <property type="term" value="F:ATP binding"/>
    <property type="evidence" value="ECO:0007669"/>
    <property type="project" value="UniProtKB-UniRule"/>
</dbReference>
<dbReference type="InterPro" id="IPR046855">
    <property type="entry name" value="AceK_kinase"/>
</dbReference>
<dbReference type="PANTHER" id="PTHR39559:SF1">
    <property type="entry name" value="ISOCITRATE DEHYDROGENASE KINASE_PHOSPHATASE"/>
    <property type="match status" value="1"/>
</dbReference>
<feature type="domain" description="Isocitrate dehydrogenase kinase/phosphatase (AceK) kinase" evidence="12">
    <location>
        <begin position="321"/>
        <end position="574"/>
    </location>
</feature>
<comment type="function">
    <text evidence="11">Bifunctional enzyme which can phosphorylate or dephosphorylate isocitrate dehydrogenase (IDH) on a specific serine residue. This is a regulatory mechanism which enables bacteria to bypass the Krebs cycle via the glyoxylate shunt in response to the source of carbon. When bacteria are grown on glucose, IDH is fully active and unphosphorylated, but when grown on acetate or ethanol, the activity of IDH declines drastically concomitant with its phosphorylation.</text>
</comment>
<dbReference type="EC" id="2.7.11.5" evidence="11"/>
<feature type="domain" description="Isocitrate dehydrogenase kinase/phosphatase (AceK) regulatory" evidence="13">
    <location>
        <begin position="22"/>
        <end position="315"/>
    </location>
</feature>
<comment type="subcellular location">
    <subcellularLocation>
        <location evidence="11">Cytoplasm</location>
    </subcellularLocation>
</comment>
<dbReference type="GO" id="GO:0006097">
    <property type="term" value="P:glyoxylate cycle"/>
    <property type="evidence" value="ECO:0007669"/>
    <property type="project" value="UniProtKB-UniRule"/>
</dbReference>
<evidence type="ECO:0000259" key="12">
    <source>
        <dbReference type="Pfam" id="PF06315"/>
    </source>
</evidence>
<dbReference type="Proteomes" id="UP000291562">
    <property type="component" value="Chromosome"/>
</dbReference>
<dbReference type="GO" id="GO:0006006">
    <property type="term" value="P:glucose metabolic process"/>
    <property type="evidence" value="ECO:0007669"/>
    <property type="project" value="InterPro"/>
</dbReference>
<dbReference type="EMBL" id="CP035704">
    <property type="protein sequence ID" value="QBB72306.1"/>
    <property type="molecule type" value="Genomic_DNA"/>
</dbReference>
<dbReference type="EC" id="3.1.3.-" evidence="11"/>
<keyword evidence="3 11" id="KW-0723">Serine/threonine-protein kinase</keyword>
<keyword evidence="5 11" id="KW-0808">Transferase</keyword>
<organism evidence="14 15">
    <name type="scientific">Pseudolysobacter antarcticus</name>
    <dbReference type="NCBI Taxonomy" id="2511995"/>
    <lineage>
        <taxon>Bacteria</taxon>
        <taxon>Pseudomonadati</taxon>
        <taxon>Pseudomonadota</taxon>
        <taxon>Gammaproteobacteria</taxon>
        <taxon>Lysobacterales</taxon>
        <taxon>Rhodanobacteraceae</taxon>
        <taxon>Pseudolysobacter</taxon>
    </lineage>
</organism>
<reference evidence="14 15" key="1">
    <citation type="submission" date="2019-01" db="EMBL/GenBank/DDBJ databases">
        <title>Pseudolysobacter antarctica gen. nov., sp. nov., isolated from Fildes Peninsula, Antarctica.</title>
        <authorList>
            <person name="Wei Z."/>
            <person name="Peng F."/>
        </authorList>
    </citation>
    <scope>NUCLEOTIDE SEQUENCE [LARGE SCALE GENOMIC DNA]</scope>
    <source>
        <strain evidence="14 15">AQ6-296</strain>
    </source>
</reference>
<accession>A0A411HPA9</accession>
<dbReference type="GO" id="GO:0008772">
    <property type="term" value="F:[isocitrate dehydrogenase (NADP+)] kinase activity"/>
    <property type="evidence" value="ECO:0007669"/>
    <property type="project" value="UniProtKB-UniRule"/>
</dbReference>